<evidence type="ECO:0000313" key="8">
    <source>
        <dbReference type="EMBL" id="ULN51988.1"/>
    </source>
</evidence>
<dbReference type="SUPFAM" id="SSF53335">
    <property type="entry name" value="S-adenosyl-L-methionine-dependent methyltransferases"/>
    <property type="match status" value="1"/>
</dbReference>
<name>A0ABY3TZD8_9MYCO</name>
<dbReference type="Gene3D" id="3.40.50.150">
    <property type="entry name" value="Vaccinia Virus protein VP39"/>
    <property type="match status" value="1"/>
</dbReference>
<evidence type="ECO:0000256" key="7">
    <source>
        <dbReference type="SAM" id="MobiDB-lite"/>
    </source>
</evidence>
<keyword evidence="9" id="KW-1185">Reference proteome</keyword>
<comment type="function">
    <text evidence="1 6">Exhibits S-adenosyl-L-methionine-dependent methyltransferase activity.</text>
</comment>
<dbReference type="InterPro" id="IPR007213">
    <property type="entry name" value="Ppm1/Ppm2/Tcmp"/>
</dbReference>
<evidence type="ECO:0000256" key="6">
    <source>
        <dbReference type="RuleBase" id="RU362030"/>
    </source>
</evidence>
<evidence type="ECO:0000256" key="5">
    <source>
        <dbReference type="ARBA" id="ARBA00022691"/>
    </source>
</evidence>
<reference evidence="8" key="1">
    <citation type="submission" date="2022-08" db="EMBL/GenBank/DDBJ databases">
        <title>Complete genome sequence of 14 non-tuberculosis mycobacteria type-strains.</title>
        <authorList>
            <person name="Igarashi Y."/>
            <person name="Osugi A."/>
            <person name="Mitarai S."/>
        </authorList>
    </citation>
    <scope>NUCLEOTIDE SEQUENCE</scope>
    <source>
        <strain evidence="8">DSM 45575</strain>
    </source>
</reference>
<keyword evidence="4" id="KW-0808">Transferase</keyword>
<dbReference type="Pfam" id="PF04072">
    <property type="entry name" value="LCM"/>
    <property type="match status" value="1"/>
</dbReference>
<dbReference type="Proteomes" id="UP001055200">
    <property type="component" value="Chromosome"/>
</dbReference>
<protein>
    <recommendedName>
        <fullName evidence="6">S-adenosyl-L-methionine-dependent methyltransferase</fullName>
        <ecNumber evidence="6">2.1.1.-</ecNumber>
    </recommendedName>
</protein>
<dbReference type="InterPro" id="IPR029063">
    <property type="entry name" value="SAM-dependent_MTases_sf"/>
</dbReference>
<dbReference type="PANTHER" id="PTHR43619:SF2">
    <property type="entry name" value="S-ADENOSYL-L-METHIONINE-DEPENDENT METHYLTRANSFERASES SUPERFAMILY PROTEIN"/>
    <property type="match status" value="1"/>
</dbReference>
<proteinExistence type="inferred from homology"/>
<keyword evidence="5 6" id="KW-0949">S-adenosyl-L-methionine</keyword>
<dbReference type="PANTHER" id="PTHR43619">
    <property type="entry name" value="S-ADENOSYL-L-METHIONINE-DEPENDENT METHYLTRANSFERASE YKTD-RELATED"/>
    <property type="match status" value="1"/>
</dbReference>
<evidence type="ECO:0000256" key="1">
    <source>
        <dbReference type="ARBA" id="ARBA00003907"/>
    </source>
</evidence>
<evidence type="ECO:0000256" key="4">
    <source>
        <dbReference type="ARBA" id="ARBA00022679"/>
    </source>
</evidence>
<dbReference type="EMBL" id="CP092365">
    <property type="protein sequence ID" value="ULN51988.1"/>
    <property type="molecule type" value="Genomic_DNA"/>
</dbReference>
<dbReference type="EC" id="2.1.1.-" evidence="6"/>
<dbReference type="RefSeq" id="WP_240170268.1">
    <property type="nucleotide sequence ID" value="NZ_CP092365.1"/>
</dbReference>
<dbReference type="GO" id="GO:0032259">
    <property type="term" value="P:methylation"/>
    <property type="evidence" value="ECO:0007669"/>
    <property type="project" value="UniProtKB-KW"/>
</dbReference>
<sequence length="301" mass="32317">MARSDDDDWDLASSVGATATMVAAGRARAARDGLIDDPLAEPLVRAVGIDFFTDWAAGALDAADVDLPDLPWGMGPMTTLMAARTRFIDTFLTEAVAAGITQVVVLAAGLDARGYRLPWPAGVIVYEIDQPAVLQFKAATVAELGVEPTAPVRAVGVDLRAAWPAALRDAGFAPERPTVWIAEGLSAFLPPSGQDRLLDDVTALSAGGSRLLTEMFLGSPQTREAMRRVHQRWYERGLTVHLDDLAYPGQRHDVADYLGRRGWRTDRVELAALLADAGLPVPADAEPGAQNHYTTAELPRR</sequence>
<evidence type="ECO:0000256" key="2">
    <source>
        <dbReference type="ARBA" id="ARBA00008138"/>
    </source>
</evidence>
<organism evidence="8 9">
    <name type="scientific">Mycolicibacillus parakoreensis</name>
    <dbReference type="NCBI Taxonomy" id="1069221"/>
    <lineage>
        <taxon>Bacteria</taxon>
        <taxon>Bacillati</taxon>
        <taxon>Actinomycetota</taxon>
        <taxon>Actinomycetes</taxon>
        <taxon>Mycobacteriales</taxon>
        <taxon>Mycobacteriaceae</taxon>
        <taxon>Mycolicibacillus</taxon>
    </lineage>
</organism>
<gene>
    <name evidence="8" type="ORF">MIU77_14075</name>
</gene>
<accession>A0ABY3TZD8</accession>
<dbReference type="NCBIfam" id="TIGR00027">
    <property type="entry name" value="mthyl_TIGR00027"/>
    <property type="match status" value="1"/>
</dbReference>
<dbReference type="InterPro" id="IPR011610">
    <property type="entry name" value="SAM_mthyl_Trfase_ML2640-like"/>
</dbReference>
<evidence type="ECO:0000256" key="3">
    <source>
        <dbReference type="ARBA" id="ARBA00022603"/>
    </source>
</evidence>
<dbReference type="GO" id="GO:0008168">
    <property type="term" value="F:methyltransferase activity"/>
    <property type="evidence" value="ECO:0007669"/>
    <property type="project" value="UniProtKB-KW"/>
</dbReference>
<comment type="similarity">
    <text evidence="2 6">Belongs to the UPF0677 family.</text>
</comment>
<evidence type="ECO:0000313" key="9">
    <source>
        <dbReference type="Proteomes" id="UP001055200"/>
    </source>
</evidence>
<feature type="region of interest" description="Disordered" evidence="7">
    <location>
        <begin position="281"/>
        <end position="301"/>
    </location>
</feature>
<keyword evidence="3 6" id="KW-0489">Methyltransferase</keyword>